<dbReference type="Pfam" id="PF16344">
    <property type="entry name" value="FecR_C"/>
    <property type="match status" value="1"/>
</dbReference>
<dbReference type="Proteomes" id="UP001055105">
    <property type="component" value="Unassembled WGS sequence"/>
</dbReference>
<evidence type="ECO:0000313" key="3">
    <source>
        <dbReference type="EMBL" id="GKI18071.1"/>
    </source>
</evidence>
<accession>A0AA37NKP3</accession>
<comment type="caution">
    <text evidence="3">The sequence shown here is derived from an EMBL/GenBank/DDBJ whole genome shotgun (WGS) entry which is preliminary data.</text>
</comment>
<evidence type="ECO:0000259" key="2">
    <source>
        <dbReference type="Pfam" id="PF16344"/>
    </source>
</evidence>
<dbReference type="EMBL" id="BQOL01000001">
    <property type="protein sequence ID" value="GKI18071.1"/>
    <property type="molecule type" value="Genomic_DNA"/>
</dbReference>
<sequence>MDKHYRDLLIRALKGTLDTASRREFDRWVSDADNRRIYENALRIWDDVQRRTSAYNPDRDRLWEQLQSRIEVCGTPQRAERPAPKRRWMPILRTAAAVAAGVVVTLFAVRPDLSRTPVPARQEFCAFGGKSLAHLTDGSTVWLQSGSTLAYDSSFGAESRNVKLRGEGFFDIAKDPERPFTVEVEGLRIRVHGTKFNVNTSHEDRTVAVSLVEGSVALDSGNGETRRLHPGEIACYAPATQELNIRRGNVELESCWAAGKLVFERQSLGEICRYLSRWYNIRIDISPALAHNYAYTFTLTDEPLEAILRIMSRINPIVYTFSDNRSVSISEIE</sequence>
<dbReference type="RefSeq" id="WP_244076165.1">
    <property type="nucleotide sequence ID" value="NZ_AP025581.1"/>
</dbReference>
<dbReference type="PANTHER" id="PTHR30273">
    <property type="entry name" value="PERIPLASMIC SIGNAL SENSOR AND SIGMA FACTOR ACTIVATOR FECR-RELATED"/>
    <property type="match status" value="1"/>
</dbReference>
<feature type="domain" description="FecR protein" evidence="1">
    <location>
        <begin position="133"/>
        <end position="216"/>
    </location>
</feature>
<dbReference type="Pfam" id="PF04773">
    <property type="entry name" value="FecR"/>
    <property type="match status" value="1"/>
</dbReference>
<dbReference type="InterPro" id="IPR006860">
    <property type="entry name" value="FecR"/>
</dbReference>
<dbReference type="PANTHER" id="PTHR30273:SF2">
    <property type="entry name" value="PROTEIN FECR"/>
    <property type="match status" value="1"/>
</dbReference>
<proteinExistence type="predicted"/>
<dbReference type="PIRSF" id="PIRSF018266">
    <property type="entry name" value="FecR"/>
    <property type="match status" value="1"/>
</dbReference>
<dbReference type="InterPro" id="IPR032508">
    <property type="entry name" value="FecR_C"/>
</dbReference>
<evidence type="ECO:0008006" key="5">
    <source>
        <dbReference type="Google" id="ProtNLM"/>
    </source>
</evidence>
<protein>
    <recommendedName>
        <fullName evidence="5">DUF4974 domain-containing protein</fullName>
    </recommendedName>
</protein>
<dbReference type="InterPro" id="IPR012373">
    <property type="entry name" value="Ferrdict_sens_TM"/>
</dbReference>
<feature type="domain" description="Protein FecR C-terminal" evidence="2">
    <location>
        <begin position="260"/>
        <end position="326"/>
    </location>
</feature>
<evidence type="ECO:0000313" key="4">
    <source>
        <dbReference type="Proteomes" id="UP001055105"/>
    </source>
</evidence>
<dbReference type="GO" id="GO:0016989">
    <property type="term" value="F:sigma factor antagonist activity"/>
    <property type="evidence" value="ECO:0007669"/>
    <property type="project" value="TreeGrafter"/>
</dbReference>
<gene>
    <name evidence="3" type="ORF">CE91St16_09790</name>
</gene>
<name>A0AA37NKP3_9BACT</name>
<dbReference type="AlphaFoldDB" id="A0AA37NKP3"/>
<reference evidence="3" key="1">
    <citation type="submission" date="2022-01" db="EMBL/GenBank/DDBJ databases">
        <title>Novel bile acid biosynthetic pathways are enriched in the microbiome of centenarians.</title>
        <authorList>
            <person name="Sato Y."/>
            <person name="Atarashi K."/>
            <person name="Plichta R.D."/>
            <person name="Arai Y."/>
            <person name="Sasajima S."/>
            <person name="Kearney M.S."/>
            <person name="Suda W."/>
            <person name="Takeshita K."/>
            <person name="Sasaki T."/>
            <person name="Okamoto S."/>
            <person name="Skelly N.A."/>
            <person name="Okamura Y."/>
            <person name="Vlamakis H."/>
            <person name="Li Y."/>
            <person name="Tanoue T."/>
            <person name="Takei H."/>
            <person name="Nittono H."/>
            <person name="Narushima S."/>
            <person name="Irie J."/>
            <person name="Itoh H."/>
            <person name="Moriya K."/>
            <person name="Sugiura Y."/>
            <person name="Suematsu M."/>
            <person name="Moritoki N."/>
            <person name="Shibata S."/>
            <person name="Littman R.D."/>
            <person name="Fischbach A.M."/>
            <person name="Uwamino Y."/>
            <person name="Inoue T."/>
            <person name="Honda A."/>
            <person name="Hattori M."/>
            <person name="Murai T."/>
            <person name="Xavier J.R."/>
            <person name="Hirose N."/>
            <person name="Honda K."/>
        </authorList>
    </citation>
    <scope>NUCLEOTIDE SEQUENCE</scope>
    <source>
        <strain evidence="3">CE91-St16</strain>
    </source>
</reference>
<dbReference type="Gene3D" id="2.60.120.1440">
    <property type="match status" value="1"/>
</dbReference>
<evidence type="ECO:0000259" key="1">
    <source>
        <dbReference type="Pfam" id="PF04773"/>
    </source>
</evidence>
<organism evidence="3 4">
    <name type="scientific">Alistipes finegoldii</name>
    <dbReference type="NCBI Taxonomy" id="214856"/>
    <lineage>
        <taxon>Bacteria</taxon>
        <taxon>Pseudomonadati</taxon>
        <taxon>Bacteroidota</taxon>
        <taxon>Bacteroidia</taxon>
        <taxon>Bacteroidales</taxon>
        <taxon>Rikenellaceae</taxon>
        <taxon>Alistipes</taxon>
    </lineage>
</organism>
<dbReference type="Gene3D" id="3.55.50.30">
    <property type="match status" value="1"/>
</dbReference>